<reference evidence="2" key="5">
    <citation type="submission" date="2025-09" db="UniProtKB">
        <authorList>
            <consortium name="Ensembl"/>
        </authorList>
    </citation>
    <scope>IDENTIFICATION</scope>
</reference>
<sequence length="262" mass="29727">MHEFLTQNVFVYRTTCCGETPPKPLSELFEKPLRTSRIIQEQYYTTVFGEYMIASPDESLTASKYTSTHIGKTVSAPTKELCIQWYLPTLDKPPQISEKQVLLIYAFNNKAVTVISLKTCRVPHVNAGQKWIPLHGLLLLHEKLSELRQQAEALLQVREKTSSESPVHFGSSEKRLGSATKTEALSEKSRKIQQLEDMTRLCCTQIKQLLLSKANIEPEPEIPFDVSIANLQTLEKIFDPSRGHILSPGLLLDWIISFIIFV</sequence>
<dbReference type="Ensembl" id="ENSCMIT00000035643.1">
    <property type="protein sequence ID" value="ENSCMIP00000035119.1"/>
    <property type="gene ID" value="ENSCMIG00000014886.1"/>
</dbReference>
<reference evidence="3" key="2">
    <citation type="journal article" date="2007" name="PLoS Biol.">
        <title>Survey sequencing and comparative analysis of the elephant shark (Callorhinchus milii) genome.</title>
        <authorList>
            <person name="Venkatesh B."/>
            <person name="Kirkness E.F."/>
            <person name="Loh Y.H."/>
            <person name="Halpern A.L."/>
            <person name="Lee A.P."/>
            <person name="Johnson J."/>
            <person name="Dandona N."/>
            <person name="Viswanathan L.D."/>
            <person name="Tay A."/>
            <person name="Venter J.C."/>
            <person name="Strausberg R.L."/>
            <person name="Brenner S."/>
        </authorList>
    </citation>
    <scope>NUCLEOTIDE SEQUENCE [LARGE SCALE GENOMIC DNA]</scope>
</reference>
<dbReference type="GO" id="GO:0060271">
    <property type="term" value="P:cilium assembly"/>
    <property type="evidence" value="ECO:0007669"/>
    <property type="project" value="TreeGrafter"/>
</dbReference>
<dbReference type="PANTHER" id="PTHR33487:SF1">
    <property type="entry name" value="CILIA- AND FLAGELLA-ASSOCIATED PROTEIN 54"/>
    <property type="match status" value="1"/>
</dbReference>
<dbReference type="AlphaFoldDB" id="A0A4W3IWY7"/>
<dbReference type="GeneTree" id="ENSGT01040000242246"/>
<dbReference type="STRING" id="7868.ENSCMIP00000035119"/>
<protein>
    <submittedName>
        <fullName evidence="2">Uncharacterized protein</fullName>
    </submittedName>
</protein>
<dbReference type="OMA" id="EEINIQW"/>
<evidence type="ECO:0000313" key="3">
    <source>
        <dbReference type="Proteomes" id="UP000314986"/>
    </source>
</evidence>
<name>A0A4W3IWY7_CALMI</name>
<dbReference type="PANTHER" id="PTHR33487">
    <property type="entry name" value="CILIA- AND FLAGELLA-ASSOCIATED PROTEIN 54"/>
    <property type="match status" value="1"/>
</dbReference>
<proteinExistence type="predicted"/>
<reference evidence="3" key="1">
    <citation type="journal article" date="2006" name="Science">
        <title>Ancient noncoding elements conserved in the human genome.</title>
        <authorList>
            <person name="Venkatesh B."/>
            <person name="Kirkness E.F."/>
            <person name="Loh Y.H."/>
            <person name="Halpern A.L."/>
            <person name="Lee A.P."/>
            <person name="Johnson J."/>
            <person name="Dandona N."/>
            <person name="Viswanathan L.D."/>
            <person name="Tay A."/>
            <person name="Venter J.C."/>
            <person name="Strausberg R.L."/>
            <person name="Brenner S."/>
        </authorList>
    </citation>
    <scope>NUCLEOTIDE SEQUENCE [LARGE SCALE GENOMIC DNA]</scope>
</reference>
<dbReference type="Proteomes" id="UP000314986">
    <property type="component" value="Unassembled WGS sequence"/>
</dbReference>
<dbReference type="InParanoid" id="A0A4W3IWY7"/>
<accession>A0A4W3IWY7</accession>
<feature type="coiled-coil region" evidence="1">
    <location>
        <begin position="137"/>
        <end position="164"/>
    </location>
</feature>
<evidence type="ECO:0000256" key="1">
    <source>
        <dbReference type="SAM" id="Coils"/>
    </source>
</evidence>
<organism evidence="2 3">
    <name type="scientific">Callorhinchus milii</name>
    <name type="common">Ghost shark</name>
    <dbReference type="NCBI Taxonomy" id="7868"/>
    <lineage>
        <taxon>Eukaryota</taxon>
        <taxon>Metazoa</taxon>
        <taxon>Chordata</taxon>
        <taxon>Craniata</taxon>
        <taxon>Vertebrata</taxon>
        <taxon>Chondrichthyes</taxon>
        <taxon>Holocephali</taxon>
        <taxon>Chimaeriformes</taxon>
        <taxon>Callorhinchidae</taxon>
        <taxon>Callorhinchus</taxon>
    </lineage>
</organism>
<reference evidence="3" key="3">
    <citation type="journal article" date="2014" name="Nature">
        <title>Elephant shark genome provides unique insights into gnathostome evolution.</title>
        <authorList>
            <consortium name="International Elephant Shark Genome Sequencing Consortium"/>
            <person name="Venkatesh B."/>
            <person name="Lee A.P."/>
            <person name="Ravi V."/>
            <person name="Maurya A.K."/>
            <person name="Lian M.M."/>
            <person name="Swann J.B."/>
            <person name="Ohta Y."/>
            <person name="Flajnik M.F."/>
            <person name="Sutoh Y."/>
            <person name="Kasahara M."/>
            <person name="Hoon S."/>
            <person name="Gangu V."/>
            <person name="Roy S.W."/>
            <person name="Irimia M."/>
            <person name="Korzh V."/>
            <person name="Kondrychyn I."/>
            <person name="Lim Z.W."/>
            <person name="Tay B.H."/>
            <person name="Tohari S."/>
            <person name="Kong K.W."/>
            <person name="Ho S."/>
            <person name="Lorente-Galdos B."/>
            <person name="Quilez J."/>
            <person name="Marques-Bonet T."/>
            <person name="Raney B.J."/>
            <person name="Ingham P.W."/>
            <person name="Tay A."/>
            <person name="Hillier L.W."/>
            <person name="Minx P."/>
            <person name="Boehm T."/>
            <person name="Wilson R.K."/>
            <person name="Brenner S."/>
            <person name="Warren W.C."/>
        </authorList>
    </citation>
    <scope>NUCLEOTIDE SEQUENCE [LARGE SCALE GENOMIC DNA]</scope>
</reference>
<evidence type="ECO:0000313" key="2">
    <source>
        <dbReference type="Ensembl" id="ENSCMIP00000035119.1"/>
    </source>
</evidence>
<keyword evidence="1" id="KW-0175">Coiled coil</keyword>
<keyword evidence="3" id="KW-1185">Reference proteome</keyword>
<reference evidence="2" key="4">
    <citation type="submission" date="2025-08" db="UniProtKB">
        <authorList>
            <consortium name="Ensembl"/>
        </authorList>
    </citation>
    <scope>IDENTIFICATION</scope>
</reference>